<dbReference type="SUPFAM" id="SSF53756">
    <property type="entry name" value="UDP-Glycosyltransferase/glycogen phosphorylase"/>
    <property type="match status" value="1"/>
</dbReference>
<sequence>MVETFMLKTSVKTSSPKNEALAIRLVGYNPNRPISSGGITNYIQQLAANLQNLESSFQLQGAEVQQLFRVYPYCRGEILHIPMIMGAQVLLTRRFNPAVVTVHDLGGLLFPSDFTNRKLVDKVVFRLALSGMRRATHILADSLYTKMTLIKHLAIPENKITAIPLGVDHAHFTPQDKAYARSQLATRFGLFFPENQPTLLYVGSELPRKNLGVLWQALNHLRKSYPKALLLKVGKPGGAFRERTMREIEQFNVSEAVHFLDEVADEHLPLFYSAADILIQPSLYEGFSLPTVEAMACGCPVLAARATCLPEVIGEGGIFFDPYSFEELAMLIESLYQDEWKKKFLREYGQKQALKYDWATVANQTLGVYYKIAEANIMNHPKKRIGF</sequence>
<dbReference type="InterPro" id="IPR001296">
    <property type="entry name" value="Glyco_trans_1"/>
</dbReference>
<gene>
    <name evidence="4" type="ORF">HXX08_07385</name>
    <name evidence="5" type="ORF">OZ401_000822</name>
</gene>
<keyword evidence="7" id="KW-1185">Reference proteome</keyword>
<protein>
    <submittedName>
        <fullName evidence="4">Glycosyltransferase family 4 protein</fullName>
    </submittedName>
</protein>
<evidence type="ECO:0000313" key="4">
    <source>
        <dbReference type="EMBL" id="NWJ45686.1"/>
    </source>
</evidence>
<evidence type="ECO:0000256" key="1">
    <source>
        <dbReference type="ARBA" id="ARBA00022679"/>
    </source>
</evidence>
<dbReference type="PANTHER" id="PTHR46401:SF2">
    <property type="entry name" value="GLYCOSYLTRANSFERASE WBBK-RELATED"/>
    <property type="match status" value="1"/>
</dbReference>
<dbReference type="GO" id="GO:0016757">
    <property type="term" value="F:glycosyltransferase activity"/>
    <property type="evidence" value="ECO:0007669"/>
    <property type="project" value="InterPro"/>
</dbReference>
<dbReference type="EMBL" id="JACATZ010000001">
    <property type="protein sequence ID" value="NWJ45686.1"/>
    <property type="molecule type" value="Genomic_DNA"/>
</dbReference>
<dbReference type="RefSeq" id="WP_341469449.1">
    <property type="nucleotide sequence ID" value="NZ_CP128399.1"/>
</dbReference>
<dbReference type="Pfam" id="PF13439">
    <property type="entry name" value="Glyco_transf_4"/>
    <property type="match status" value="1"/>
</dbReference>
<dbReference type="Gene3D" id="3.40.50.2000">
    <property type="entry name" value="Glycogen Phosphorylase B"/>
    <property type="match status" value="2"/>
</dbReference>
<proteinExistence type="predicted"/>
<evidence type="ECO:0000313" key="7">
    <source>
        <dbReference type="Proteomes" id="UP001431572"/>
    </source>
</evidence>
<dbReference type="InterPro" id="IPR028098">
    <property type="entry name" value="Glyco_trans_4-like_N"/>
</dbReference>
<accession>A0A8T7M2X7</accession>
<evidence type="ECO:0000313" key="6">
    <source>
        <dbReference type="Proteomes" id="UP000521676"/>
    </source>
</evidence>
<dbReference type="CDD" id="cd03809">
    <property type="entry name" value="GT4_MtfB-like"/>
    <property type="match status" value="1"/>
</dbReference>
<feature type="domain" description="Glycosyltransferase subfamily 4-like N-terminal" evidence="3">
    <location>
        <begin position="80"/>
        <end position="170"/>
    </location>
</feature>
<evidence type="ECO:0000313" key="5">
    <source>
        <dbReference type="EMBL" id="WJW67555.1"/>
    </source>
</evidence>
<evidence type="ECO:0000259" key="3">
    <source>
        <dbReference type="Pfam" id="PF13439"/>
    </source>
</evidence>
<dbReference type="Pfam" id="PF00534">
    <property type="entry name" value="Glycos_transf_1"/>
    <property type="match status" value="1"/>
</dbReference>
<dbReference type="GO" id="GO:0009103">
    <property type="term" value="P:lipopolysaccharide biosynthetic process"/>
    <property type="evidence" value="ECO:0007669"/>
    <property type="project" value="TreeGrafter"/>
</dbReference>
<reference evidence="5" key="2">
    <citation type="journal article" date="2024" name="Nature">
        <title>Anoxygenic phototroph of the Chloroflexota uses a type I reaction centre.</title>
        <authorList>
            <person name="Tsuji J.M."/>
            <person name="Shaw N.A."/>
            <person name="Nagashima S."/>
            <person name="Venkiteswaran J.J."/>
            <person name="Schiff S.L."/>
            <person name="Watanabe T."/>
            <person name="Fukui M."/>
            <person name="Hanada S."/>
            <person name="Tank M."/>
            <person name="Neufeld J.D."/>
        </authorList>
    </citation>
    <scope>NUCLEOTIDE SEQUENCE</scope>
    <source>
        <strain evidence="5">L227-S17</strain>
    </source>
</reference>
<name>A0A8T7M2X7_9CHLR</name>
<dbReference type="Proteomes" id="UP000521676">
    <property type="component" value="Unassembled WGS sequence"/>
</dbReference>
<dbReference type="EMBL" id="CP128399">
    <property type="protein sequence ID" value="WJW67555.1"/>
    <property type="molecule type" value="Genomic_DNA"/>
</dbReference>
<dbReference type="AlphaFoldDB" id="A0A8T7M2X7"/>
<feature type="domain" description="Glycosyl transferase family 1" evidence="2">
    <location>
        <begin position="186"/>
        <end position="351"/>
    </location>
</feature>
<reference evidence="4 6" key="1">
    <citation type="submission" date="2020-06" db="EMBL/GenBank/DDBJ databases">
        <title>Anoxygenic phototrophic Chloroflexota member uses a Type I reaction center.</title>
        <authorList>
            <person name="Tsuji J.M."/>
            <person name="Shaw N.A."/>
            <person name="Nagashima S."/>
            <person name="Venkiteswaran J."/>
            <person name="Schiff S.L."/>
            <person name="Hanada S."/>
            <person name="Tank M."/>
            <person name="Neufeld J.D."/>
        </authorList>
    </citation>
    <scope>NUCLEOTIDE SEQUENCE [LARGE SCALE GENOMIC DNA]</scope>
    <source>
        <strain evidence="4">L227-S17</strain>
    </source>
</reference>
<evidence type="ECO:0000259" key="2">
    <source>
        <dbReference type="Pfam" id="PF00534"/>
    </source>
</evidence>
<organism evidence="4 6">
    <name type="scientific">Candidatus Chlorohelix allophototropha</name>
    <dbReference type="NCBI Taxonomy" id="3003348"/>
    <lineage>
        <taxon>Bacteria</taxon>
        <taxon>Bacillati</taxon>
        <taxon>Chloroflexota</taxon>
        <taxon>Chloroflexia</taxon>
        <taxon>Candidatus Chloroheliales</taxon>
        <taxon>Candidatus Chloroheliaceae</taxon>
        <taxon>Candidatus Chlorohelix</taxon>
    </lineage>
</organism>
<dbReference type="PANTHER" id="PTHR46401">
    <property type="entry name" value="GLYCOSYLTRANSFERASE WBBK-RELATED"/>
    <property type="match status" value="1"/>
</dbReference>
<dbReference type="Proteomes" id="UP001431572">
    <property type="component" value="Chromosome 1"/>
</dbReference>
<keyword evidence="1" id="KW-0808">Transferase</keyword>